<dbReference type="PROSITE" id="PS00760">
    <property type="entry name" value="SPASE_I_2"/>
    <property type="match status" value="1"/>
</dbReference>
<gene>
    <name evidence="10" type="ORF">HNQ61_001794</name>
</gene>
<dbReference type="PANTHER" id="PTHR43390:SF1">
    <property type="entry name" value="CHLOROPLAST PROCESSING PEPTIDASE"/>
    <property type="match status" value="1"/>
</dbReference>
<keyword evidence="5 7" id="KW-0378">Hydrolase</keyword>
<dbReference type="InterPro" id="IPR019533">
    <property type="entry name" value="Peptidase_S26"/>
</dbReference>
<evidence type="ECO:0000256" key="7">
    <source>
        <dbReference type="RuleBase" id="RU362042"/>
    </source>
</evidence>
<proteinExistence type="inferred from homology"/>
<feature type="active site" evidence="6">
    <location>
        <position position="70"/>
    </location>
</feature>
<dbReference type="PANTHER" id="PTHR43390">
    <property type="entry name" value="SIGNAL PEPTIDASE I"/>
    <property type="match status" value="1"/>
</dbReference>
<evidence type="ECO:0000256" key="1">
    <source>
        <dbReference type="ARBA" id="ARBA00000677"/>
    </source>
</evidence>
<keyword evidence="7" id="KW-0645">Protease</keyword>
<evidence type="ECO:0000313" key="11">
    <source>
        <dbReference type="Proteomes" id="UP000582837"/>
    </source>
</evidence>
<feature type="domain" description="Peptidase S26" evidence="9">
    <location>
        <begin position="39"/>
        <end position="235"/>
    </location>
</feature>
<organism evidence="10 11">
    <name type="scientific">Longimicrobium terrae</name>
    <dbReference type="NCBI Taxonomy" id="1639882"/>
    <lineage>
        <taxon>Bacteria</taxon>
        <taxon>Pseudomonadati</taxon>
        <taxon>Gemmatimonadota</taxon>
        <taxon>Longimicrobiia</taxon>
        <taxon>Longimicrobiales</taxon>
        <taxon>Longimicrobiaceae</taxon>
        <taxon>Longimicrobium</taxon>
    </lineage>
</organism>
<evidence type="ECO:0000256" key="3">
    <source>
        <dbReference type="ARBA" id="ARBA00013208"/>
    </source>
</evidence>
<comment type="similarity">
    <text evidence="2 7">Belongs to the peptidase S26 family.</text>
</comment>
<comment type="subcellular location">
    <subcellularLocation>
        <location evidence="7">Membrane</location>
        <topology evidence="7">Single-pass type II membrane protein</topology>
    </subcellularLocation>
</comment>
<evidence type="ECO:0000256" key="6">
    <source>
        <dbReference type="PIRSR" id="PIRSR600223-1"/>
    </source>
</evidence>
<dbReference type="Pfam" id="PF10502">
    <property type="entry name" value="Peptidase_S26"/>
    <property type="match status" value="1"/>
</dbReference>
<feature type="region of interest" description="Disordered" evidence="8">
    <location>
        <begin position="1"/>
        <end position="30"/>
    </location>
</feature>
<dbReference type="EMBL" id="JACHIA010000003">
    <property type="protein sequence ID" value="MBB6070177.1"/>
    <property type="molecule type" value="Genomic_DNA"/>
</dbReference>
<reference evidence="10 11" key="1">
    <citation type="submission" date="2020-08" db="EMBL/GenBank/DDBJ databases">
        <title>Genomic Encyclopedia of Type Strains, Phase IV (KMG-IV): sequencing the most valuable type-strain genomes for metagenomic binning, comparative biology and taxonomic classification.</title>
        <authorList>
            <person name="Goeker M."/>
        </authorList>
    </citation>
    <scope>NUCLEOTIDE SEQUENCE [LARGE SCALE GENOMIC DNA]</scope>
    <source>
        <strain evidence="10 11">DSM 29007</strain>
    </source>
</reference>
<dbReference type="AlphaFoldDB" id="A0A841GNG1"/>
<evidence type="ECO:0000256" key="8">
    <source>
        <dbReference type="SAM" id="MobiDB-lite"/>
    </source>
</evidence>
<feature type="active site" evidence="6">
    <location>
        <position position="125"/>
    </location>
</feature>
<keyword evidence="11" id="KW-1185">Reference proteome</keyword>
<evidence type="ECO:0000313" key="10">
    <source>
        <dbReference type="EMBL" id="MBB6070177.1"/>
    </source>
</evidence>
<accession>A0A841GNG1</accession>
<evidence type="ECO:0000256" key="4">
    <source>
        <dbReference type="ARBA" id="ARBA00019232"/>
    </source>
</evidence>
<dbReference type="RefSeq" id="WP_205762210.1">
    <property type="nucleotide sequence ID" value="NZ_JABDTL010000002.1"/>
</dbReference>
<evidence type="ECO:0000256" key="5">
    <source>
        <dbReference type="ARBA" id="ARBA00022801"/>
    </source>
</evidence>
<dbReference type="InterPro" id="IPR000223">
    <property type="entry name" value="Pept_S26A_signal_pept_1"/>
</dbReference>
<dbReference type="Gene3D" id="2.10.109.10">
    <property type="entry name" value="Umud Fragment, subunit A"/>
    <property type="match status" value="1"/>
</dbReference>
<dbReference type="GO" id="GO:0016020">
    <property type="term" value="C:membrane"/>
    <property type="evidence" value="ECO:0007669"/>
    <property type="project" value="UniProtKB-SubCell"/>
</dbReference>
<name>A0A841GNG1_9BACT</name>
<protein>
    <recommendedName>
        <fullName evidence="4 7">Signal peptidase I</fullName>
        <ecNumber evidence="3 7">3.4.21.89</ecNumber>
    </recommendedName>
</protein>
<dbReference type="SUPFAM" id="SSF51306">
    <property type="entry name" value="LexA/Signal peptidase"/>
    <property type="match status" value="1"/>
</dbReference>
<dbReference type="GO" id="GO:0004252">
    <property type="term" value="F:serine-type endopeptidase activity"/>
    <property type="evidence" value="ECO:0007669"/>
    <property type="project" value="InterPro"/>
</dbReference>
<evidence type="ECO:0000259" key="9">
    <source>
        <dbReference type="Pfam" id="PF10502"/>
    </source>
</evidence>
<evidence type="ECO:0000256" key="2">
    <source>
        <dbReference type="ARBA" id="ARBA00009370"/>
    </source>
</evidence>
<dbReference type="Proteomes" id="UP000582837">
    <property type="component" value="Unassembled WGS sequence"/>
</dbReference>
<dbReference type="GO" id="GO:0009003">
    <property type="term" value="F:signal peptidase activity"/>
    <property type="evidence" value="ECO:0007669"/>
    <property type="project" value="UniProtKB-EC"/>
</dbReference>
<comment type="caution">
    <text evidence="10">The sequence shown here is derived from an EMBL/GenBank/DDBJ whole genome shotgun (WGS) entry which is preliminary data.</text>
</comment>
<dbReference type="GO" id="GO:0006465">
    <property type="term" value="P:signal peptide processing"/>
    <property type="evidence" value="ECO:0007669"/>
    <property type="project" value="InterPro"/>
</dbReference>
<dbReference type="NCBIfam" id="TIGR02227">
    <property type="entry name" value="sigpep_I_bact"/>
    <property type="match status" value="1"/>
</dbReference>
<dbReference type="CDD" id="cd06530">
    <property type="entry name" value="S26_SPase_I"/>
    <property type="match status" value="1"/>
</dbReference>
<dbReference type="InterPro" id="IPR019757">
    <property type="entry name" value="Pept_S26A_signal_pept_1_Lys-AS"/>
</dbReference>
<dbReference type="EC" id="3.4.21.89" evidence="3 7"/>
<dbReference type="PRINTS" id="PR00727">
    <property type="entry name" value="LEADERPTASE"/>
</dbReference>
<sequence>MMDDLHSDPFHAPAGGSLGPSTSSSAPVDPRQMSTGRWMWEWTKAISTAILLFLVIRTFAVEAFKIPTGSMEGTLLVGDFLLVNKAVYGAEIPLTHQRLPAFSLPRRGDVIVFLPPHDPHKNYVKRIVGSPGDTLEMRDKVLYRNHVEMTEPYARHTDPLSDPADPQMDWQLAYLVNRRLTWKTYHPTRDNWGPLVVPAGKFFALGDNRDRSEDSRYWGFLDARAIRGRPMFVYYSFQHDLTEQFDWLTRVRWGRIGDVIR</sequence>
<dbReference type="InterPro" id="IPR036286">
    <property type="entry name" value="LexA/Signal_pep-like_sf"/>
</dbReference>
<comment type="catalytic activity">
    <reaction evidence="1 7">
        <text>Cleavage of hydrophobic, N-terminal signal or leader sequences from secreted and periplasmic proteins.</text>
        <dbReference type="EC" id="3.4.21.89"/>
    </reaction>
</comment>